<dbReference type="EMBL" id="BX548174">
    <property type="protein sequence ID" value="CAE19191.1"/>
    <property type="molecule type" value="Genomic_DNA"/>
</dbReference>
<evidence type="ECO:0000313" key="3">
    <source>
        <dbReference type="Proteomes" id="UP000001026"/>
    </source>
</evidence>
<evidence type="ECO:0000313" key="2">
    <source>
        <dbReference type="EMBL" id="CAE19191.1"/>
    </source>
</evidence>
<name>Q7TUB2_PROMP</name>
<dbReference type="Gene3D" id="1.10.10.2480">
    <property type="match status" value="1"/>
</dbReference>
<gene>
    <name evidence="2" type="ordered locus">PMM0732</name>
</gene>
<proteinExistence type="predicted"/>
<evidence type="ECO:0000259" key="1">
    <source>
        <dbReference type="Pfam" id="PF04760"/>
    </source>
</evidence>
<dbReference type="STRING" id="59919.PMM0732"/>
<dbReference type="HOGENOM" id="CLU_2397226_0_0_3"/>
<reference evidence="2 3" key="1">
    <citation type="journal article" date="2003" name="Nature">
        <title>Genome divergence in two Prochlorococcus ecotypes reflects oceanic niche differentiation.</title>
        <authorList>
            <person name="Rocap G."/>
            <person name="Larimer F.W."/>
            <person name="Lamerdin J.E."/>
            <person name="Malfatti S."/>
            <person name="Chain P."/>
            <person name="Ahlgren N.A."/>
            <person name="Arellano A."/>
            <person name="Coleman M."/>
            <person name="Hauser L."/>
            <person name="Hess W.R."/>
            <person name="Johnson Z.I."/>
            <person name="Land M.L."/>
            <person name="Lindell D."/>
            <person name="Post A.F."/>
            <person name="Regala W."/>
            <person name="Shah M."/>
            <person name="Shaw S.L."/>
            <person name="Steglich C."/>
            <person name="Sullivan M.B."/>
            <person name="Ting C.S."/>
            <person name="Tolonen A."/>
            <person name="Webb E.A."/>
            <person name="Zinser E.R."/>
            <person name="Chisholm S.W."/>
        </authorList>
    </citation>
    <scope>NUCLEOTIDE SEQUENCE [LARGE SCALE GENOMIC DNA]</scope>
    <source>
        <strain evidence="3">CCMP1986 / NIES-2087 / MED4</strain>
    </source>
</reference>
<dbReference type="OrthoDB" id="541008at2"/>
<accession>Q7TUB2</accession>
<dbReference type="AlphaFoldDB" id="Q7TUB2"/>
<dbReference type="RefSeq" id="WP_011132366.1">
    <property type="nucleotide sequence ID" value="NC_005072.1"/>
</dbReference>
<organism evidence="2 3">
    <name type="scientific">Prochlorococcus marinus subsp. pastoris (strain CCMP1986 / NIES-2087 / MED4)</name>
    <dbReference type="NCBI Taxonomy" id="59919"/>
    <lineage>
        <taxon>Bacteria</taxon>
        <taxon>Bacillati</taxon>
        <taxon>Cyanobacteriota</taxon>
        <taxon>Cyanophyceae</taxon>
        <taxon>Synechococcales</taxon>
        <taxon>Prochlorococcaceae</taxon>
        <taxon>Prochlorococcus</taxon>
    </lineage>
</organism>
<sequence length="95" mass="10806">MASNTPIYSIAKELNIDSNRILLACKSIGINAKGATKRLNEEELEKVKNYFETGKNVSEEIVEINQKKTSIKSKTRKIKKETKISYFPNRLISKS</sequence>
<dbReference type="InterPro" id="IPR006847">
    <property type="entry name" value="IF2_N"/>
</dbReference>
<feature type="domain" description="Translation initiation factor IF-2 N-terminal" evidence="1">
    <location>
        <begin position="7"/>
        <end position="52"/>
    </location>
</feature>
<dbReference type="KEGG" id="pmm:PMM0732"/>
<dbReference type="Proteomes" id="UP000001026">
    <property type="component" value="Chromosome"/>
</dbReference>
<dbReference type="Pfam" id="PF04760">
    <property type="entry name" value="IF2_N"/>
    <property type="match status" value="1"/>
</dbReference>
<protein>
    <submittedName>
        <fullName evidence="2">Possible Major surface glycoprotein</fullName>
    </submittedName>
</protein>